<dbReference type="InterPro" id="IPR013813">
    <property type="entry name" value="Endoribo_LPSP/chorism_mut-like"/>
</dbReference>
<reference evidence="1 2" key="2">
    <citation type="submission" date="2020-06" db="EMBL/GenBank/DDBJ databases">
        <title>Antribacter stalactiti gen. nov., sp. nov., a new member of the family Nacardiaceae isolated from a cave.</title>
        <authorList>
            <person name="Kim I.S."/>
        </authorList>
    </citation>
    <scope>NUCLEOTIDE SEQUENCE [LARGE SCALE GENOMIC DNA]</scope>
    <source>
        <strain evidence="1 2">YC2-7</strain>
    </source>
</reference>
<reference evidence="1 2" key="1">
    <citation type="submission" date="2019-05" db="EMBL/GenBank/DDBJ databases">
        <authorList>
            <person name="Lee S.D."/>
        </authorList>
    </citation>
    <scope>NUCLEOTIDE SEQUENCE [LARGE SCALE GENOMIC DNA]</scope>
    <source>
        <strain evidence="1 2">YC2-7</strain>
    </source>
</reference>
<evidence type="ECO:0000313" key="1">
    <source>
        <dbReference type="EMBL" id="NMN97789.1"/>
    </source>
</evidence>
<dbReference type="RefSeq" id="WP_169590953.1">
    <property type="nucleotide sequence ID" value="NZ_VCQU01000008.1"/>
</dbReference>
<dbReference type="InterPro" id="IPR035959">
    <property type="entry name" value="RutC-like_sf"/>
</dbReference>
<organism evidence="1 2">
    <name type="scientific">Antrihabitans stalactiti</name>
    <dbReference type="NCBI Taxonomy" id="2584121"/>
    <lineage>
        <taxon>Bacteria</taxon>
        <taxon>Bacillati</taxon>
        <taxon>Actinomycetota</taxon>
        <taxon>Actinomycetes</taxon>
        <taxon>Mycobacteriales</taxon>
        <taxon>Nocardiaceae</taxon>
        <taxon>Antrihabitans</taxon>
    </lineage>
</organism>
<dbReference type="SUPFAM" id="SSF55298">
    <property type="entry name" value="YjgF-like"/>
    <property type="match status" value="1"/>
</dbReference>
<dbReference type="EMBL" id="VCQU01000008">
    <property type="protein sequence ID" value="NMN97789.1"/>
    <property type="molecule type" value="Genomic_DNA"/>
</dbReference>
<comment type="caution">
    <text evidence="1">The sequence shown here is derived from an EMBL/GenBank/DDBJ whole genome shotgun (WGS) entry which is preliminary data.</text>
</comment>
<dbReference type="PANTHER" id="PTHR43760:SF1">
    <property type="entry name" value="ENDORIBONUCLEASE L-PSP_CHORISMATE MUTASE-LIKE DOMAIN-CONTAINING PROTEIN"/>
    <property type="match status" value="1"/>
</dbReference>
<gene>
    <name evidence="1" type="ORF">FGL95_22380</name>
</gene>
<proteinExistence type="predicted"/>
<dbReference type="Gene3D" id="3.30.1330.40">
    <property type="entry name" value="RutC-like"/>
    <property type="match status" value="1"/>
</dbReference>
<protein>
    <submittedName>
        <fullName evidence="1">RidA family protein</fullName>
    </submittedName>
</protein>
<evidence type="ECO:0000313" key="2">
    <source>
        <dbReference type="Proteomes" id="UP000535543"/>
    </source>
</evidence>
<name>A0A848KHM3_9NOCA</name>
<keyword evidence="2" id="KW-1185">Reference proteome</keyword>
<dbReference type="PANTHER" id="PTHR43760">
    <property type="entry name" value="ENDORIBONUCLEASE-RELATED"/>
    <property type="match status" value="1"/>
</dbReference>
<accession>A0A848KHM3</accession>
<dbReference type="AlphaFoldDB" id="A0A848KHM3"/>
<dbReference type="CDD" id="cd02199">
    <property type="entry name" value="YjgF_YER057c_UK114_like_1"/>
    <property type="match status" value="1"/>
</dbReference>
<dbReference type="Proteomes" id="UP000535543">
    <property type="component" value="Unassembled WGS sequence"/>
</dbReference>
<sequence>MHIETKLADLGFALPPAPEPPPGFQFAFEWARVRGNRVYLAGHGAQNPDGSLAGPFGKVPSEVSVDAACDSARLVAVSMLGSLSRAIGDLDRITAWLLVSGMVNADSGFPQSTVVLNAFSDFLLVLFGPDIGAHARTAIGVASLPMNSSVIVSAEVEIS</sequence>